<evidence type="ECO:0008006" key="8">
    <source>
        <dbReference type="Google" id="ProtNLM"/>
    </source>
</evidence>
<organism evidence="6 7">
    <name type="scientific">Taxus chinensis</name>
    <name type="common">Chinese yew</name>
    <name type="synonym">Taxus wallichiana var. chinensis</name>
    <dbReference type="NCBI Taxonomy" id="29808"/>
    <lineage>
        <taxon>Eukaryota</taxon>
        <taxon>Viridiplantae</taxon>
        <taxon>Streptophyta</taxon>
        <taxon>Embryophyta</taxon>
        <taxon>Tracheophyta</taxon>
        <taxon>Spermatophyta</taxon>
        <taxon>Pinopsida</taxon>
        <taxon>Pinidae</taxon>
        <taxon>Conifers II</taxon>
        <taxon>Cupressales</taxon>
        <taxon>Taxaceae</taxon>
        <taxon>Taxus</taxon>
    </lineage>
</organism>
<dbReference type="PANTHER" id="PTHR23291:SF31">
    <property type="entry name" value="PROTEIN LIFEGUARD 4"/>
    <property type="match status" value="1"/>
</dbReference>
<feature type="transmembrane region" description="Helical" evidence="5">
    <location>
        <begin position="152"/>
        <end position="175"/>
    </location>
</feature>
<accession>A0AA38G7A4</accession>
<dbReference type="GO" id="GO:0016020">
    <property type="term" value="C:membrane"/>
    <property type="evidence" value="ECO:0007669"/>
    <property type="project" value="UniProtKB-SubCell"/>
</dbReference>
<comment type="subcellular location">
    <subcellularLocation>
        <location evidence="1">Membrane</location>
        <topology evidence="1">Multi-pass membrane protein</topology>
    </subcellularLocation>
</comment>
<feature type="non-terminal residue" evidence="6">
    <location>
        <position position="1"/>
    </location>
</feature>
<protein>
    <recommendedName>
        <fullName evidence="8">BI1-like protein</fullName>
    </recommendedName>
</protein>
<gene>
    <name evidence="6" type="ORF">KI387_024745</name>
</gene>
<keyword evidence="4 5" id="KW-0472">Membrane</keyword>
<dbReference type="Proteomes" id="UP000824469">
    <property type="component" value="Unassembled WGS sequence"/>
</dbReference>
<proteinExistence type="inferred from homology"/>
<evidence type="ECO:0000256" key="3">
    <source>
        <dbReference type="ARBA" id="ARBA00022989"/>
    </source>
</evidence>
<evidence type="ECO:0000313" key="6">
    <source>
        <dbReference type="EMBL" id="KAH9316118.1"/>
    </source>
</evidence>
<evidence type="ECO:0000256" key="1">
    <source>
        <dbReference type="ARBA" id="ARBA00004141"/>
    </source>
</evidence>
<feature type="transmembrane region" description="Helical" evidence="5">
    <location>
        <begin position="64"/>
        <end position="85"/>
    </location>
</feature>
<comment type="similarity">
    <text evidence="5">Belongs to the BI1 family.</text>
</comment>
<keyword evidence="3 5" id="KW-1133">Transmembrane helix</keyword>
<dbReference type="AlphaFoldDB" id="A0AA38G7A4"/>
<dbReference type="Pfam" id="PF01027">
    <property type="entry name" value="Bax1-I"/>
    <property type="match status" value="1"/>
</dbReference>
<evidence type="ECO:0000256" key="4">
    <source>
        <dbReference type="ARBA" id="ARBA00023136"/>
    </source>
</evidence>
<reference evidence="6 7" key="1">
    <citation type="journal article" date="2021" name="Nat. Plants">
        <title>The Taxus genome provides insights into paclitaxel biosynthesis.</title>
        <authorList>
            <person name="Xiong X."/>
            <person name="Gou J."/>
            <person name="Liao Q."/>
            <person name="Li Y."/>
            <person name="Zhou Q."/>
            <person name="Bi G."/>
            <person name="Li C."/>
            <person name="Du R."/>
            <person name="Wang X."/>
            <person name="Sun T."/>
            <person name="Guo L."/>
            <person name="Liang H."/>
            <person name="Lu P."/>
            <person name="Wu Y."/>
            <person name="Zhang Z."/>
            <person name="Ro D.K."/>
            <person name="Shang Y."/>
            <person name="Huang S."/>
            <person name="Yan J."/>
        </authorList>
    </citation>
    <scope>NUCLEOTIDE SEQUENCE [LARGE SCALE GENOMIC DNA]</scope>
    <source>
        <strain evidence="6">Ta-2019</strain>
    </source>
</reference>
<dbReference type="InterPro" id="IPR006214">
    <property type="entry name" value="Bax_inhibitor_1-related"/>
</dbReference>
<dbReference type="PANTHER" id="PTHR23291">
    <property type="entry name" value="BAX INHIBITOR-RELATED"/>
    <property type="match status" value="1"/>
</dbReference>
<evidence type="ECO:0000256" key="5">
    <source>
        <dbReference type="RuleBase" id="RU004379"/>
    </source>
</evidence>
<evidence type="ECO:0000256" key="2">
    <source>
        <dbReference type="ARBA" id="ARBA00022692"/>
    </source>
</evidence>
<feature type="transmembrane region" description="Helical" evidence="5">
    <location>
        <begin position="125"/>
        <end position="145"/>
    </location>
</feature>
<feature type="transmembrane region" description="Helical" evidence="5">
    <location>
        <begin position="97"/>
        <end position="119"/>
    </location>
</feature>
<keyword evidence="7" id="KW-1185">Reference proteome</keyword>
<feature type="non-terminal residue" evidence="6">
    <location>
        <position position="202"/>
    </location>
</feature>
<name>A0AA38G7A4_TAXCH</name>
<dbReference type="EMBL" id="JAHRHJ020000005">
    <property type="protein sequence ID" value="KAH9316118.1"/>
    <property type="molecule type" value="Genomic_DNA"/>
</dbReference>
<feature type="transmembrane region" description="Helical" evidence="5">
    <location>
        <begin position="181"/>
        <end position="201"/>
    </location>
</feature>
<keyword evidence="2 5" id="KW-0812">Transmembrane</keyword>
<dbReference type="OMA" id="YMAMASK"/>
<comment type="caution">
    <text evidence="6">The sequence shown here is derived from an EMBL/GenBank/DDBJ whole genome shotgun (WGS) entry which is preliminary data.</text>
</comment>
<evidence type="ECO:0000313" key="7">
    <source>
        <dbReference type="Proteomes" id="UP000824469"/>
    </source>
</evidence>
<sequence>ELSGVLLNSEGFFLGGNSVERATGYMAMASKNPYTDLEASVSTPLYPGIPDQENALRWAFIRKVYAILSVQMLLTVAAGSIVVFVRPVALFFVSSGLGLGLYIALVILPFILLCPLYSYHQKHPVNFILLALFTVTLGFAVGLTCAFTSGKIILESVILTTVVVLSLTAYTFWAARRGQDFSFLGPILFSAVTVLLVFALIQ</sequence>